<dbReference type="EMBL" id="VSSQ01028651">
    <property type="protein sequence ID" value="MPM78449.1"/>
    <property type="molecule type" value="Genomic_DNA"/>
</dbReference>
<gene>
    <name evidence="1" type="ORF">SDC9_125460</name>
</gene>
<reference evidence="1" key="1">
    <citation type="submission" date="2019-08" db="EMBL/GenBank/DDBJ databases">
        <authorList>
            <person name="Kucharzyk K."/>
            <person name="Murdoch R.W."/>
            <person name="Higgins S."/>
            <person name="Loffler F."/>
        </authorList>
    </citation>
    <scope>NUCLEOTIDE SEQUENCE</scope>
</reference>
<dbReference type="Gene3D" id="2.160.20.80">
    <property type="entry name" value="E3 ubiquitin-protein ligase SopA"/>
    <property type="match status" value="1"/>
</dbReference>
<dbReference type="Pfam" id="PF13599">
    <property type="entry name" value="Pentapeptide_4"/>
    <property type="match status" value="1"/>
</dbReference>
<dbReference type="SUPFAM" id="SSF141571">
    <property type="entry name" value="Pentapeptide repeat-like"/>
    <property type="match status" value="1"/>
</dbReference>
<dbReference type="InterPro" id="IPR052949">
    <property type="entry name" value="PA_immunity-related"/>
</dbReference>
<dbReference type="AlphaFoldDB" id="A0A645CNH8"/>
<sequence length="219" mass="25101">MEMSRLKKIQKPKINVNLEVINTVDQLLELIEEDEKICDRLIENIDIPTMDESRLSFDSCVFKNVNFENCTFRYIDLLDVIFDKCDLSNIDFSEGSIFRTEFVNCKMVGCKIEDAHLKDCLFKNILGDYSSFAFSKLNKVSLEGSSFASSVFMEVKNKCLNFDDCDFKKTVFTRTYLEDVNLSNCEIDGIEIGIPELYKAKVNASQGLELVRLIGLIVE</sequence>
<dbReference type="PANTHER" id="PTHR42999:SF1">
    <property type="entry name" value="PENTAPEPTIDE REPEAT-CONTAINING PROTEIN"/>
    <property type="match status" value="1"/>
</dbReference>
<evidence type="ECO:0008006" key="2">
    <source>
        <dbReference type="Google" id="ProtNLM"/>
    </source>
</evidence>
<evidence type="ECO:0000313" key="1">
    <source>
        <dbReference type="EMBL" id="MPM78449.1"/>
    </source>
</evidence>
<name>A0A645CNH8_9ZZZZ</name>
<organism evidence="1">
    <name type="scientific">bioreactor metagenome</name>
    <dbReference type="NCBI Taxonomy" id="1076179"/>
    <lineage>
        <taxon>unclassified sequences</taxon>
        <taxon>metagenomes</taxon>
        <taxon>ecological metagenomes</taxon>
    </lineage>
</organism>
<dbReference type="InterPro" id="IPR001646">
    <property type="entry name" value="5peptide_repeat"/>
</dbReference>
<protein>
    <recommendedName>
        <fullName evidence="2">Pentapeptide repeat protein MfpA</fullName>
    </recommendedName>
</protein>
<dbReference type="Pfam" id="PF00805">
    <property type="entry name" value="Pentapeptide"/>
    <property type="match status" value="1"/>
</dbReference>
<accession>A0A645CNH8</accession>
<proteinExistence type="predicted"/>
<dbReference type="PANTHER" id="PTHR42999">
    <property type="entry name" value="ANTIBIOTIC RESISTANCE PROTEIN MCBG"/>
    <property type="match status" value="1"/>
</dbReference>
<comment type="caution">
    <text evidence="1">The sequence shown here is derived from an EMBL/GenBank/DDBJ whole genome shotgun (WGS) entry which is preliminary data.</text>
</comment>